<dbReference type="Proteomes" id="UP000251002">
    <property type="component" value="Unassembled WGS sequence"/>
</dbReference>
<dbReference type="AlphaFoldDB" id="A0A365L7X0"/>
<gene>
    <name evidence="6" type="ORF">DP120_04155</name>
</gene>
<dbReference type="GO" id="GO:0016887">
    <property type="term" value="F:ATP hydrolysis activity"/>
    <property type="evidence" value="ECO:0007669"/>
    <property type="project" value="InterPro"/>
</dbReference>
<feature type="domain" description="ABC transporter" evidence="5">
    <location>
        <begin position="255"/>
        <end position="498"/>
    </location>
</feature>
<evidence type="ECO:0000256" key="3">
    <source>
        <dbReference type="ARBA" id="ARBA00022741"/>
    </source>
</evidence>
<keyword evidence="2" id="KW-0677">Repeat</keyword>
<dbReference type="InterPro" id="IPR003439">
    <property type="entry name" value="ABC_transporter-like_ATP-bd"/>
</dbReference>
<dbReference type="InterPro" id="IPR027417">
    <property type="entry name" value="P-loop_NTPase"/>
</dbReference>
<dbReference type="CDD" id="cd03216">
    <property type="entry name" value="ABC_Carb_Monos_I"/>
    <property type="match status" value="1"/>
</dbReference>
<evidence type="ECO:0000256" key="1">
    <source>
        <dbReference type="ARBA" id="ARBA00022448"/>
    </source>
</evidence>
<feature type="domain" description="ABC transporter" evidence="5">
    <location>
        <begin position="5"/>
        <end position="244"/>
    </location>
</feature>
<comment type="caution">
    <text evidence="6">The sequence shown here is derived from an EMBL/GenBank/DDBJ whole genome shotgun (WGS) entry which is preliminary data.</text>
</comment>
<dbReference type="PANTHER" id="PTHR43790:SF9">
    <property type="entry name" value="GALACTOFURANOSE TRANSPORTER ATP-BINDING PROTEIN YTFR"/>
    <property type="match status" value="1"/>
</dbReference>
<dbReference type="EMBL" id="QLZR01000001">
    <property type="protein sequence ID" value="RAZ81475.1"/>
    <property type="molecule type" value="Genomic_DNA"/>
</dbReference>
<dbReference type="CDD" id="cd03215">
    <property type="entry name" value="ABC_Carb_Monos_II"/>
    <property type="match status" value="1"/>
</dbReference>
<evidence type="ECO:0000313" key="7">
    <source>
        <dbReference type="Proteomes" id="UP000251002"/>
    </source>
</evidence>
<proteinExistence type="predicted"/>
<dbReference type="InterPro" id="IPR003593">
    <property type="entry name" value="AAA+_ATPase"/>
</dbReference>
<organism evidence="6 7">
    <name type="scientific">Planococcus halotolerans</name>
    <dbReference type="NCBI Taxonomy" id="2233542"/>
    <lineage>
        <taxon>Bacteria</taxon>
        <taxon>Bacillati</taxon>
        <taxon>Bacillota</taxon>
        <taxon>Bacilli</taxon>
        <taxon>Bacillales</taxon>
        <taxon>Caryophanaceae</taxon>
        <taxon>Planococcus</taxon>
    </lineage>
</organism>
<dbReference type="SUPFAM" id="SSF52540">
    <property type="entry name" value="P-loop containing nucleoside triphosphate hydrolases"/>
    <property type="match status" value="2"/>
</dbReference>
<accession>A0A365L7X0</accession>
<dbReference type="SMART" id="SM00382">
    <property type="entry name" value="AAA"/>
    <property type="match status" value="2"/>
</dbReference>
<dbReference type="InterPro" id="IPR050107">
    <property type="entry name" value="ABC_carbohydrate_import_ATPase"/>
</dbReference>
<name>A0A365L7X0_9BACL</name>
<dbReference type="Pfam" id="PF00005">
    <property type="entry name" value="ABC_tran"/>
    <property type="match status" value="2"/>
</dbReference>
<keyword evidence="3" id="KW-0547">Nucleotide-binding</keyword>
<dbReference type="PROSITE" id="PS50893">
    <property type="entry name" value="ABC_TRANSPORTER_2"/>
    <property type="match status" value="2"/>
</dbReference>
<reference evidence="6 7" key="1">
    <citation type="submission" date="2018-06" db="EMBL/GenBank/DDBJ databases">
        <title>The draft genome sequences of strains SCU63 and S1.</title>
        <authorList>
            <person name="Gan L."/>
        </authorList>
    </citation>
    <scope>NUCLEOTIDE SEQUENCE [LARGE SCALE GENOMIC DNA]</scope>
    <source>
        <strain evidence="6 7">SCU63</strain>
    </source>
</reference>
<dbReference type="RefSeq" id="WP_112222076.1">
    <property type="nucleotide sequence ID" value="NZ_CP196859.1"/>
</dbReference>
<keyword evidence="7" id="KW-1185">Reference proteome</keyword>
<dbReference type="Gene3D" id="3.40.50.300">
    <property type="entry name" value="P-loop containing nucleotide triphosphate hydrolases"/>
    <property type="match status" value="2"/>
</dbReference>
<keyword evidence="1" id="KW-0813">Transport</keyword>
<dbReference type="GO" id="GO:0005524">
    <property type="term" value="F:ATP binding"/>
    <property type="evidence" value="ECO:0007669"/>
    <property type="project" value="UniProtKB-KW"/>
</dbReference>
<dbReference type="PANTHER" id="PTHR43790">
    <property type="entry name" value="CARBOHYDRATE TRANSPORT ATP-BINDING PROTEIN MG119-RELATED"/>
    <property type="match status" value="1"/>
</dbReference>
<dbReference type="PROSITE" id="PS00211">
    <property type="entry name" value="ABC_TRANSPORTER_1"/>
    <property type="match status" value="1"/>
</dbReference>
<evidence type="ECO:0000313" key="6">
    <source>
        <dbReference type="EMBL" id="RAZ81475.1"/>
    </source>
</evidence>
<evidence type="ECO:0000256" key="2">
    <source>
        <dbReference type="ARBA" id="ARBA00022737"/>
    </source>
</evidence>
<sequence length="517" mass="56250">MAELLDMQSIGKRFGNVTALENGQLALEKGEVHALLGVNGAGKSTMIKILSGVYGQDSGEIRLNGEIISLRSPKQAKEHGIYCVYQEVDTAIVAELTVAENILMDSFAAGGSLLLSKQKINKQAKEALVQLQSEEISVTRKAGTLTLAEKQLVLIARALVHSAKIIIFDEPTAPLSLTESDKLFSVIQKLSSEGVGCVFISHRLPEVFEISDRITVMREGKWVNTFVTAESDSEGIIEAMLGEALSHELEYQPHPTGDNVLEVRRLSDSGKLKDISFSVKAGEIVGVVGLVGAGKTELAKALFGAANSVSGSVEIAGKQTRIKHPEDAIRAGMALIPEERRKEGLFVHETLRANASFPNLRKFSTKLFMNKTAENKFAEDIIDKLKIKTGDTETPLVHLSGGNQQKVAIGKWMSLDSLLYLFDEPTKGVDIGAKVDIFKLIRELAGSGKGCLYFSSEIHEAIGISDRILVMCDGQIVKELSRQEATQERILLYASGGKEELNQTEKLSERERSSISV</sequence>
<protein>
    <submittedName>
        <fullName evidence="6">Sugar ABC transporter ATP-binding protein</fullName>
    </submittedName>
</protein>
<evidence type="ECO:0000259" key="5">
    <source>
        <dbReference type="PROSITE" id="PS50893"/>
    </source>
</evidence>
<dbReference type="InterPro" id="IPR017871">
    <property type="entry name" value="ABC_transporter-like_CS"/>
</dbReference>
<evidence type="ECO:0000256" key="4">
    <source>
        <dbReference type="ARBA" id="ARBA00022840"/>
    </source>
</evidence>
<keyword evidence="4 6" id="KW-0067">ATP-binding</keyword>